<keyword evidence="5 12" id="KW-0633">Potassium transport</keyword>
<name>A0ABY9R7Z3_9BACT</name>
<evidence type="ECO:0000256" key="9">
    <source>
        <dbReference type="ARBA" id="ARBA00022989"/>
    </source>
</evidence>
<keyword evidence="8 12" id="KW-0630">Potassium</keyword>
<dbReference type="InterPro" id="IPR023051">
    <property type="entry name" value="Kup"/>
</dbReference>
<feature type="transmembrane region" description="Helical" evidence="12">
    <location>
        <begin position="487"/>
        <end position="504"/>
    </location>
</feature>
<keyword evidence="17" id="KW-1185">Reference proteome</keyword>
<keyword evidence="4 12" id="KW-1003">Cell membrane</keyword>
<reference evidence="16" key="1">
    <citation type="submission" date="2023-09" db="EMBL/GenBank/DDBJ databases">
        <authorList>
            <consortium name="CW5 consortium"/>
            <person name="Lu C.-W."/>
        </authorList>
    </citation>
    <scope>NUCLEOTIDE SEQUENCE</scope>
    <source>
        <strain evidence="16">KPS</strain>
    </source>
</reference>
<feature type="transmembrane region" description="Helical" evidence="12">
    <location>
        <begin position="276"/>
        <end position="297"/>
    </location>
</feature>
<dbReference type="EMBL" id="CP133659">
    <property type="protein sequence ID" value="WMW67257.1"/>
    <property type="molecule type" value="Genomic_DNA"/>
</dbReference>
<evidence type="ECO:0000256" key="1">
    <source>
        <dbReference type="ARBA" id="ARBA00004141"/>
    </source>
</evidence>
<accession>A0ABY9R7Z3</accession>
<evidence type="ECO:0000256" key="2">
    <source>
        <dbReference type="ARBA" id="ARBA00007019"/>
    </source>
</evidence>
<comment type="function">
    <text evidence="12">Transport of potassium into the cell. Likely operates as a K(+):H(+) symporter.</text>
</comment>
<evidence type="ECO:0000256" key="11">
    <source>
        <dbReference type="ARBA" id="ARBA00023136"/>
    </source>
</evidence>
<keyword evidence="3 12" id="KW-0813">Transport</keyword>
<feature type="transmembrane region" description="Helical" evidence="12">
    <location>
        <begin position="232"/>
        <end position="253"/>
    </location>
</feature>
<feature type="transmembrane region" description="Helical" evidence="12">
    <location>
        <begin position="309"/>
        <end position="329"/>
    </location>
</feature>
<keyword evidence="11 12" id="KW-0472">Membrane</keyword>
<dbReference type="InterPro" id="IPR003855">
    <property type="entry name" value="K+_transporter"/>
</dbReference>
<dbReference type="RefSeq" id="WP_309543065.1">
    <property type="nucleotide sequence ID" value="NZ_CP133659.1"/>
</dbReference>
<comment type="catalytic activity">
    <reaction evidence="12">
        <text>K(+)(in) + H(+)(in) = K(+)(out) + H(+)(out)</text>
        <dbReference type="Rhea" id="RHEA:28490"/>
        <dbReference type="ChEBI" id="CHEBI:15378"/>
        <dbReference type="ChEBI" id="CHEBI:29103"/>
    </reaction>
</comment>
<evidence type="ECO:0000313" key="16">
    <source>
        <dbReference type="EMBL" id="WMW67257.1"/>
    </source>
</evidence>
<dbReference type="HAMAP" id="MF_01522">
    <property type="entry name" value="Kup"/>
    <property type="match status" value="1"/>
</dbReference>
<dbReference type="Pfam" id="PF22776">
    <property type="entry name" value="K_trans_C"/>
    <property type="match status" value="1"/>
</dbReference>
<feature type="domain" description="K+ potassium transporter integral membrane" evidence="14">
    <location>
        <begin position="50"/>
        <end position="526"/>
    </location>
</feature>
<feature type="region of interest" description="Disordered" evidence="13">
    <location>
        <begin position="135"/>
        <end position="156"/>
    </location>
</feature>
<evidence type="ECO:0000259" key="14">
    <source>
        <dbReference type="Pfam" id="PF02705"/>
    </source>
</evidence>
<dbReference type="InterPro" id="IPR053951">
    <property type="entry name" value="K_trans_N"/>
</dbReference>
<organism evidence="16 17">
    <name type="scientific">Nitratidesulfovibrio liaohensis</name>
    <dbReference type="NCBI Taxonomy" id="2604158"/>
    <lineage>
        <taxon>Bacteria</taxon>
        <taxon>Pseudomonadati</taxon>
        <taxon>Thermodesulfobacteriota</taxon>
        <taxon>Desulfovibrionia</taxon>
        <taxon>Desulfovibrionales</taxon>
        <taxon>Desulfovibrionaceae</taxon>
        <taxon>Nitratidesulfovibrio</taxon>
    </lineage>
</organism>
<evidence type="ECO:0000256" key="8">
    <source>
        <dbReference type="ARBA" id="ARBA00022958"/>
    </source>
</evidence>
<keyword evidence="6 12" id="KW-0812">Transmembrane</keyword>
<evidence type="ECO:0000256" key="7">
    <source>
        <dbReference type="ARBA" id="ARBA00022847"/>
    </source>
</evidence>
<gene>
    <name evidence="12 16" type="primary">kup</name>
    <name evidence="16" type="ORF">KPS_001185</name>
</gene>
<feature type="transmembrane region" description="Helical" evidence="12">
    <location>
        <begin position="349"/>
        <end position="373"/>
    </location>
</feature>
<protein>
    <recommendedName>
        <fullName evidence="12">Probable potassium transport system protein Kup</fullName>
    </recommendedName>
</protein>
<evidence type="ECO:0000256" key="13">
    <source>
        <dbReference type="SAM" id="MobiDB-lite"/>
    </source>
</evidence>
<dbReference type="Proteomes" id="UP001180616">
    <property type="component" value="Chromosome"/>
</dbReference>
<feature type="transmembrane region" description="Helical" evidence="12">
    <location>
        <begin position="401"/>
        <end position="421"/>
    </location>
</feature>
<keyword evidence="9 12" id="KW-1133">Transmembrane helix</keyword>
<feature type="transmembrane region" description="Helical" evidence="12">
    <location>
        <begin position="87"/>
        <end position="108"/>
    </location>
</feature>
<feature type="compositionally biased region" description="Low complexity" evidence="13">
    <location>
        <begin position="1"/>
        <end position="31"/>
    </location>
</feature>
<proteinExistence type="inferred from homology"/>
<feature type="domain" description="K+ potassium transporter C-terminal" evidence="15">
    <location>
        <begin position="538"/>
        <end position="686"/>
    </location>
</feature>
<dbReference type="PANTHER" id="PTHR30540">
    <property type="entry name" value="OSMOTIC STRESS POTASSIUM TRANSPORTER"/>
    <property type="match status" value="1"/>
</dbReference>
<evidence type="ECO:0000256" key="5">
    <source>
        <dbReference type="ARBA" id="ARBA00022538"/>
    </source>
</evidence>
<dbReference type="Pfam" id="PF02705">
    <property type="entry name" value="K_trans"/>
    <property type="match status" value="1"/>
</dbReference>
<keyword evidence="10 12" id="KW-0406">Ion transport</keyword>
<feature type="region of interest" description="Disordered" evidence="13">
    <location>
        <begin position="1"/>
        <end position="39"/>
    </location>
</feature>
<feature type="transmembrane region" description="Helical" evidence="12">
    <location>
        <begin position="202"/>
        <end position="220"/>
    </location>
</feature>
<dbReference type="PANTHER" id="PTHR30540:SF79">
    <property type="entry name" value="LOW AFFINITY POTASSIUM TRANSPORT SYSTEM PROTEIN KUP"/>
    <property type="match status" value="1"/>
</dbReference>
<evidence type="ECO:0000259" key="15">
    <source>
        <dbReference type="Pfam" id="PF22776"/>
    </source>
</evidence>
<evidence type="ECO:0000256" key="10">
    <source>
        <dbReference type="ARBA" id="ARBA00023065"/>
    </source>
</evidence>
<comment type="similarity">
    <text evidence="2 12">Belongs to the HAK/KUP transporter (TC 2.A.72) family.</text>
</comment>
<feature type="transmembrane region" description="Helical" evidence="12">
    <location>
        <begin position="427"/>
        <end position="449"/>
    </location>
</feature>
<evidence type="ECO:0000256" key="4">
    <source>
        <dbReference type="ARBA" id="ARBA00022475"/>
    </source>
</evidence>
<feature type="transmembrane region" description="Helical" evidence="12">
    <location>
        <begin position="461"/>
        <end position="481"/>
    </location>
</feature>
<dbReference type="NCBIfam" id="TIGR00794">
    <property type="entry name" value="kup"/>
    <property type="match status" value="1"/>
</dbReference>
<evidence type="ECO:0000256" key="6">
    <source>
        <dbReference type="ARBA" id="ARBA00022692"/>
    </source>
</evidence>
<evidence type="ECO:0000313" key="17">
    <source>
        <dbReference type="Proteomes" id="UP001180616"/>
    </source>
</evidence>
<evidence type="ECO:0000256" key="3">
    <source>
        <dbReference type="ARBA" id="ARBA00022448"/>
    </source>
</evidence>
<comment type="subcellular location">
    <subcellularLocation>
        <location evidence="12">Cell membrane</location>
        <topology evidence="12">Multi-pass membrane protein</topology>
    </subcellularLocation>
    <subcellularLocation>
        <location evidence="1">Membrane</location>
        <topology evidence="1">Multi-pass membrane protein</topology>
    </subcellularLocation>
</comment>
<keyword evidence="7 12" id="KW-0769">Symport</keyword>
<evidence type="ECO:0000256" key="12">
    <source>
        <dbReference type="HAMAP-Rule" id="MF_01522"/>
    </source>
</evidence>
<dbReference type="InterPro" id="IPR053952">
    <property type="entry name" value="K_trans_C"/>
</dbReference>
<sequence length="686" mass="73371">MSTQASASAPAVSSGTSASPAPSAPATPSTPFVEPGATQPTHGADRLLPLALAALGVVYGDIGTSPLYAIKECFHGLHALPVTPTNILGVLSLVFWALTVVVTIKYVLFIMRADNDGEGGIFALLALLRDGTRDGARQAPGSDDTTPGGAAKPAPAPSISRFRRMLPVVGIFGAALLYGDGVITPAISVLSAVEGLEVATEAAAPFVLPITIGVLVGLFMAQRHGTERIGRVFGPVMVVWFAAIATLGLMAALRNPQVFAAISPAYAVRFFMENHLHGIVVLGSVVLCITGGEALYADMGHFGARPIRLSWMAVVFPALMCNYLGQGAMLLADPELSFNPFFALVPRPLLYPMVALSTVATVIASQAMISGVYSLTQQGIQLGFVPRMRIIHTSEETRGQIYLPGVNWLLMIACVGLVLAFRESSRLAGAYGIAVTATMGMTSLLYYAVARQRWGWRAWQAVPLVALFLAFDAAFLSANLLKIMDGGWFTLLLALGIMILMLTWRDGRAALSARFAAASVPFGTFLDGVRRTKPLRVPGTAVFMSVNPTGTPLPLLHHYKHNHTLHQTVVLLTIVAESSPFVPRPDRLVVHNLGEGFHRMVARYGFMQTPRVPELVQLAAARGLPMRMETTTFFVGRETLLIGSGNRMAGWRKALFAFMSRNAWNATTFFGIPPGRVIEIGAQVEL</sequence>
<feature type="transmembrane region" description="Helical" evidence="12">
    <location>
        <begin position="168"/>
        <end position="190"/>
    </location>
</feature>